<reference evidence="2 3" key="1">
    <citation type="journal article" date="2019" name="G3 (Bethesda)">
        <title>Sequencing of a Wild Apple (Malus baccata) Genome Unravels the Differences Between Cultivated and Wild Apple Species Regarding Disease Resistance and Cold Tolerance.</title>
        <authorList>
            <person name="Chen X."/>
        </authorList>
    </citation>
    <scope>NUCLEOTIDE SEQUENCE [LARGE SCALE GENOMIC DNA]</scope>
    <source>
        <strain evidence="3">cv. Shandingzi</strain>
        <tissue evidence="2">Leaves</tissue>
    </source>
</reference>
<sequence length="219" mass="25266">MQVMAEYHDRLREAERCKVKLKENKQLVNDARKTSRALAEAIQVKDQHFESLKRRNCENLRLKVQLEATKKQLGTTMLEVSKVKWELDSALVEVSELKSRIPTEKEATVKEFLGSQAFLHVLRPRCTREVHFEKKKWMAVLDRYDDGSVLKKYREEIDEHHRKGETFDLAVYYSSADEAGDEASADEQSHQGDDEFGDAENGGRTQSDMIRGSTSDEDD</sequence>
<name>A0A540NC00_MALBA</name>
<evidence type="ECO:0000313" key="2">
    <source>
        <dbReference type="EMBL" id="TQE08561.1"/>
    </source>
</evidence>
<evidence type="ECO:0000256" key="1">
    <source>
        <dbReference type="SAM" id="MobiDB-lite"/>
    </source>
</evidence>
<accession>A0A540NC00</accession>
<feature type="region of interest" description="Disordered" evidence="1">
    <location>
        <begin position="178"/>
        <end position="219"/>
    </location>
</feature>
<protein>
    <submittedName>
        <fullName evidence="2">Uncharacterized protein</fullName>
    </submittedName>
</protein>
<organism evidence="2 3">
    <name type="scientific">Malus baccata</name>
    <name type="common">Siberian crab apple</name>
    <name type="synonym">Pyrus baccata</name>
    <dbReference type="NCBI Taxonomy" id="106549"/>
    <lineage>
        <taxon>Eukaryota</taxon>
        <taxon>Viridiplantae</taxon>
        <taxon>Streptophyta</taxon>
        <taxon>Embryophyta</taxon>
        <taxon>Tracheophyta</taxon>
        <taxon>Spermatophyta</taxon>
        <taxon>Magnoliopsida</taxon>
        <taxon>eudicotyledons</taxon>
        <taxon>Gunneridae</taxon>
        <taxon>Pentapetalae</taxon>
        <taxon>rosids</taxon>
        <taxon>fabids</taxon>
        <taxon>Rosales</taxon>
        <taxon>Rosaceae</taxon>
        <taxon>Amygdaloideae</taxon>
        <taxon>Maleae</taxon>
        <taxon>Malus</taxon>
    </lineage>
</organism>
<proteinExistence type="predicted"/>
<dbReference type="AlphaFoldDB" id="A0A540NC00"/>
<keyword evidence="3" id="KW-1185">Reference proteome</keyword>
<dbReference type="Proteomes" id="UP000315295">
    <property type="component" value="Unassembled WGS sequence"/>
</dbReference>
<gene>
    <name evidence="2" type="ORF">C1H46_005867</name>
</gene>
<dbReference type="EMBL" id="VIEB01000070">
    <property type="protein sequence ID" value="TQE08561.1"/>
    <property type="molecule type" value="Genomic_DNA"/>
</dbReference>
<comment type="caution">
    <text evidence="2">The sequence shown here is derived from an EMBL/GenBank/DDBJ whole genome shotgun (WGS) entry which is preliminary data.</text>
</comment>
<evidence type="ECO:0000313" key="3">
    <source>
        <dbReference type="Proteomes" id="UP000315295"/>
    </source>
</evidence>